<dbReference type="KEGG" id="schi:SCHIN_v1c11500"/>
<organism evidence="13 14">
    <name type="scientific">Spiroplasma chinense</name>
    <dbReference type="NCBI Taxonomy" id="216932"/>
    <lineage>
        <taxon>Bacteria</taxon>
        <taxon>Bacillati</taxon>
        <taxon>Mycoplasmatota</taxon>
        <taxon>Mollicutes</taxon>
        <taxon>Entomoplasmatales</taxon>
        <taxon>Spiroplasmataceae</taxon>
        <taxon>Spiroplasma</taxon>
    </lineage>
</organism>
<accession>A0A5B9Y6A1</accession>
<evidence type="ECO:0000256" key="9">
    <source>
        <dbReference type="ARBA" id="ARBA00038489"/>
    </source>
</evidence>
<comment type="function">
    <text evidence="1">Thiol-specific peroxidase that catalyzes the reduction of hydrogen peroxide and organic hydroperoxides to water and alcohols, respectively. Plays a role in cell protection against oxidative stress by detoxifying peroxides and as sensor of hydrogen peroxide-mediated signaling events.</text>
</comment>
<evidence type="ECO:0000259" key="12">
    <source>
        <dbReference type="PROSITE" id="PS51352"/>
    </source>
</evidence>
<evidence type="ECO:0000256" key="10">
    <source>
        <dbReference type="ARBA" id="ARBA00041373"/>
    </source>
</evidence>
<comment type="similarity">
    <text evidence="9">Belongs to the peroxiredoxin family. BCP/PrxQ subfamily.</text>
</comment>
<dbReference type="Pfam" id="PF00578">
    <property type="entry name" value="AhpC-TSA"/>
    <property type="match status" value="1"/>
</dbReference>
<evidence type="ECO:0000256" key="4">
    <source>
        <dbReference type="ARBA" id="ARBA00022862"/>
    </source>
</evidence>
<keyword evidence="7" id="KW-0676">Redox-active center</keyword>
<dbReference type="GO" id="GO:0008379">
    <property type="term" value="F:thioredoxin peroxidase activity"/>
    <property type="evidence" value="ECO:0007669"/>
    <property type="project" value="TreeGrafter"/>
</dbReference>
<proteinExistence type="inferred from homology"/>
<evidence type="ECO:0000256" key="6">
    <source>
        <dbReference type="ARBA" id="ARBA00023157"/>
    </source>
</evidence>
<evidence type="ECO:0000313" key="13">
    <source>
        <dbReference type="EMBL" id="QEH62343.1"/>
    </source>
</evidence>
<dbReference type="GO" id="GO:0005737">
    <property type="term" value="C:cytoplasm"/>
    <property type="evidence" value="ECO:0007669"/>
    <property type="project" value="TreeGrafter"/>
</dbReference>
<gene>
    <name evidence="13" type="ORF">SCHIN_v1c11500</name>
</gene>
<dbReference type="GO" id="GO:0034599">
    <property type="term" value="P:cellular response to oxidative stress"/>
    <property type="evidence" value="ECO:0007669"/>
    <property type="project" value="TreeGrafter"/>
</dbReference>
<evidence type="ECO:0000256" key="2">
    <source>
        <dbReference type="ARBA" id="ARBA00013017"/>
    </source>
</evidence>
<keyword evidence="6" id="KW-1015">Disulfide bond</keyword>
<dbReference type="InterPro" id="IPR036249">
    <property type="entry name" value="Thioredoxin-like_sf"/>
</dbReference>
<sequence length="154" mass="17869">MKLVDHLYFLDTGEKVHLSSLLGPRGMVLFFYPRANTPWCTEEVKEYTKRLNEFEELEFTVVGISDDTSEDQNEFACDFSLDFPLIADTEKDLVHKLDVWGKVNWPDGSITDGVRRCTFILNTDLEPVFDFQNVHPTHHIDDVLKTIKENPTKF</sequence>
<keyword evidence="5" id="KW-0560">Oxidoreductase</keyword>
<dbReference type="EC" id="1.11.1.24" evidence="2"/>
<dbReference type="InterPro" id="IPR050924">
    <property type="entry name" value="Peroxiredoxin_BCP/PrxQ"/>
</dbReference>
<dbReference type="PROSITE" id="PS51352">
    <property type="entry name" value="THIOREDOXIN_2"/>
    <property type="match status" value="1"/>
</dbReference>
<dbReference type="InterPro" id="IPR013766">
    <property type="entry name" value="Thioredoxin_domain"/>
</dbReference>
<evidence type="ECO:0000256" key="1">
    <source>
        <dbReference type="ARBA" id="ARBA00003330"/>
    </source>
</evidence>
<keyword evidence="4" id="KW-0049">Antioxidant</keyword>
<evidence type="ECO:0000256" key="5">
    <source>
        <dbReference type="ARBA" id="ARBA00023002"/>
    </source>
</evidence>
<evidence type="ECO:0000256" key="8">
    <source>
        <dbReference type="ARBA" id="ARBA00032824"/>
    </source>
</evidence>
<dbReference type="EMBL" id="CP043026">
    <property type="protein sequence ID" value="QEH62343.1"/>
    <property type="molecule type" value="Genomic_DNA"/>
</dbReference>
<comment type="catalytic activity">
    <reaction evidence="11">
        <text>a hydroperoxide + [thioredoxin]-dithiol = an alcohol + [thioredoxin]-disulfide + H2O</text>
        <dbReference type="Rhea" id="RHEA:62620"/>
        <dbReference type="Rhea" id="RHEA-COMP:10698"/>
        <dbReference type="Rhea" id="RHEA-COMP:10700"/>
        <dbReference type="ChEBI" id="CHEBI:15377"/>
        <dbReference type="ChEBI" id="CHEBI:29950"/>
        <dbReference type="ChEBI" id="CHEBI:30879"/>
        <dbReference type="ChEBI" id="CHEBI:35924"/>
        <dbReference type="ChEBI" id="CHEBI:50058"/>
        <dbReference type="EC" id="1.11.1.24"/>
    </reaction>
</comment>
<evidence type="ECO:0000256" key="11">
    <source>
        <dbReference type="ARBA" id="ARBA00049091"/>
    </source>
</evidence>
<dbReference type="PANTHER" id="PTHR42801">
    <property type="entry name" value="THIOREDOXIN-DEPENDENT PEROXIDE REDUCTASE"/>
    <property type="match status" value="1"/>
</dbReference>
<protein>
    <recommendedName>
        <fullName evidence="2">thioredoxin-dependent peroxiredoxin</fullName>
        <ecNumber evidence="2">1.11.1.24</ecNumber>
    </recommendedName>
    <alternativeName>
        <fullName evidence="10">Bacterioferritin comigratory protein</fullName>
    </alternativeName>
    <alternativeName>
        <fullName evidence="8">Thioredoxin peroxidase</fullName>
    </alternativeName>
</protein>
<feature type="domain" description="Thioredoxin" evidence="12">
    <location>
        <begin position="1"/>
        <end position="152"/>
    </location>
</feature>
<name>A0A5B9Y6A1_9MOLU</name>
<dbReference type="GO" id="GO:0045454">
    <property type="term" value="P:cell redox homeostasis"/>
    <property type="evidence" value="ECO:0007669"/>
    <property type="project" value="TreeGrafter"/>
</dbReference>
<dbReference type="CDD" id="cd03017">
    <property type="entry name" value="PRX_BCP"/>
    <property type="match status" value="1"/>
</dbReference>
<dbReference type="PANTHER" id="PTHR42801:SF4">
    <property type="entry name" value="AHPC_TSA FAMILY PROTEIN"/>
    <property type="match status" value="1"/>
</dbReference>
<evidence type="ECO:0000313" key="14">
    <source>
        <dbReference type="Proteomes" id="UP000323144"/>
    </source>
</evidence>
<keyword evidence="14" id="KW-1185">Reference proteome</keyword>
<dbReference type="Proteomes" id="UP000323144">
    <property type="component" value="Chromosome"/>
</dbReference>
<keyword evidence="3" id="KW-0575">Peroxidase</keyword>
<reference evidence="13 14" key="1">
    <citation type="submission" date="2019-08" db="EMBL/GenBank/DDBJ databases">
        <title>Complete genome sequence of Spiroplasma chinense CCH (DSM 19755).</title>
        <authorList>
            <person name="Shen H.-Y."/>
            <person name="Lin Y.-C."/>
            <person name="Chou L."/>
            <person name="Kuo C.-H."/>
        </authorList>
    </citation>
    <scope>NUCLEOTIDE SEQUENCE [LARGE SCALE GENOMIC DNA]</scope>
    <source>
        <strain evidence="13 14">CCH</strain>
    </source>
</reference>
<dbReference type="InterPro" id="IPR000866">
    <property type="entry name" value="AhpC/TSA"/>
</dbReference>
<dbReference type="SUPFAM" id="SSF52833">
    <property type="entry name" value="Thioredoxin-like"/>
    <property type="match status" value="1"/>
</dbReference>
<dbReference type="Gene3D" id="3.40.30.10">
    <property type="entry name" value="Glutaredoxin"/>
    <property type="match status" value="1"/>
</dbReference>
<evidence type="ECO:0000256" key="3">
    <source>
        <dbReference type="ARBA" id="ARBA00022559"/>
    </source>
</evidence>
<dbReference type="RefSeq" id="WP_166508702.1">
    <property type="nucleotide sequence ID" value="NZ_CP043026.1"/>
</dbReference>
<evidence type="ECO:0000256" key="7">
    <source>
        <dbReference type="ARBA" id="ARBA00023284"/>
    </source>
</evidence>
<dbReference type="AlphaFoldDB" id="A0A5B9Y6A1"/>